<reference evidence="2 3" key="1">
    <citation type="journal article" date="2007" name="Nature">
        <title>Evolution of genes and genomes on the Drosophila phylogeny.</title>
        <authorList>
            <consortium name="Drosophila 12 Genomes Consortium"/>
            <person name="Clark A.G."/>
            <person name="Eisen M.B."/>
            <person name="Smith D.R."/>
            <person name="Bergman C.M."/>
            <person name="Oliver B."/>
            <person name="Markow T.A."/>
            <person name="Kaufman T.C."/>
            <person name="Kellis M."/>
            <person name="Gelbart W."/>
            <person name="Iyer V.N."/>
            <person name="Pollard D.A."/>
            <person name="Sackton T.B."/>
            <person name="Larracuente A.M."/>
            <person name="Singh N.D."/>
            <person name="Abad J.P."/>
            <person name="Abt D.N."/>
            <person name="Adryan B."/>
            <person name="Aguade M."/>
            <person name="Akashi H."/>
            <person name="Anderson W.W."/>
            <person name="Aquadro C.F."/>
            <person name="Ardell D.H."/>
            <person name="Arguello R."/>
            <person name="Artieri C.G."/>
            <person name="Barbash D.A."/>
            <person name="Barker D."/>
            <person name="Barsanti P."/>
            <person name="Batterham P."/>
            <person name="Batzoglou S."/>
            <person name="Begun D."/>
            <person name="Bhutkar A."/>
            <person name="Blanco E."/>
            <person name="Bosak S.A."/>
            <person name="Bradley R.K."/>
            <person name="Brand A.D."/>
            <person name="Brent M.R."/>
            <person name="Brooks A.N."/>
            <person name="Brown R.H."/>
            <person name="Butlin R.K."/>
            <person name="Caggese C."/>
            <person name="Calvi B.R."/>
            <person name="Bernardo de Carvalho A."/>
            <person name="Caspi A."/>
            <person name="Castrezana S."/>
            <person name="Celniker S.E."/>
            <person name="Chang J.L."/>
            <person name="Chapple C."/>
            <person name="Chatterji S."/>
            <person name="Chinwalla A."/>
            <person name="Civetta A."/>
            <person name="Clifton S.W."/>
            <person name="Comeron J.M."/>
            <person name="Costello J.C."/>
            <person name="Coyne J.A."/>
            <person name="Daub J."/>
            <person name="David R.G."/>
            <person name="Delcher A.L."/>
            <person name="Delehaunty K."/>
            <person name="Do C.B."/>
            <person name="Ebling H."/>
            <person name="Edwards K."/>
            <person name="Eickbush T."/>
            <person name="Evans J.D."/>
            <person name="Filipski A."/>
            <person name="Findeiss S."/>
            <person name="Freyhult E."/>
            <person name="Fulton L."/>
            <person name="Fulton R."/>
            <person name="Garcia A.C."/>
            <person name="Gardiner A."/>
            <person name="Garfield D.A."/>
            <person name="Garvin B.E."/>
            <person name="Gibson G."/>
            <person name="Gilbert D."/>
            <person name="Gnerre S."/>
            <person name="Godfrey J."/>
            <person name="Good R."/>
            <person name="Gotea V."/>
            <person name="Gravely B."/>
            <person name="Greenberg A.J."/>
            <person name="Griffiths-Jones S."/>
            <person name="Gross S."/>
            <person name="Guigo R."/>
            <person name="Gustafson E.A."/>
            <person name="Haerty W."/>
            <person name="Hahn M.W."/>
            <person name="Halligan D.L."/>
            <person name="Halpern A.L."/>
            <person name="Halter G.M."/>
            <person name="Han M.V."/>
            <person name="Heger A."/>
            <person name="Hillier L."/>
            <person name="Hinrichs A.S."/>
            <person name="Holmes I."/>
            <person name="Hoskins R.A."/>
            <person name="Hubisz M.J."/>
            <person name="Hultmark D."/>
            <person name="Huntley M.A."/>
            <person name="Jaffe D.B."/>
            <person name="Jagadeeshan S."/>
            <person name="Jeck W.R."/>
            <person name="Johnson J."/>
            <person name="Jones C.D."/>
            <person name="Jordan W.C."/>
            <person name="Karpen G.H."/>
            <person name="Kataoka E."/>
            <person name="Keightley P.D."/>
            <person name="Kheradpour P."/>
            <person name="Kirkness E.F."/>
            <person name="Koerich L.B."/>
            <person name="Kristiansen K."/>
            <person name="Kudrna D."/>
            <person name="Kulathinal R.J."/>
            <person name="Kumar S."/>
            <person name="Kwok R."/>
            <person name="Lander E."/>
            <person name="Langley C.H."/>
            <person name="Lapoint R."/>
            <person name="Lazzaro B.P."/>
            <person name="Lee S.J."/>
            <person name="Levesque L."/>
            <person name="Li R."/>
            <person name="Lin C.F."/>
            <person name="Lin M.F."/>
            <person name="Lindblad-Toh K."/>
            <person name="Llopart A."/>
            <person name="Long M."/>
            <person name="Low L."/>
            <person name="Lozovsky E."/>
            <person name="Lu J."/>
            <person name="Luo M."/>
            <person name="Machado C.A."/>
            <person name="Makalowski W."/>
            <person name="Marzo M."/>
            <person name="Matsuda M."/>
            <person name="Matzkin L."/>
            <person name="McAllister B."/>
            <person name="McBride C.S."/>
            <person name="McKernan B."/>
            <person name="McKernan K."/>
            <person name="Mendez-Lago M."/>
            <person name="Minx P."/>
            <person name="Mollenhauer M.U."/>
            <person name="Montooth K."/>
            <person name="Mount S.M."/>
            <person name="Mu X."/>
            <person name="Myers E."/>
            <person name="Negre B."/>
            <person name="Newfeld S."/>
            <person name="Nielsen R."/>
            <person name="Noor M.A."/>
            <person name="O'Grady P."/>
            <person name="Pachter L."/>
            <person name="Papaceit M."/>
            <person name="Parisi M.J."/>
            <person name="Parisi M."/>
            <person name="Parts L."/>
            <person name="Pedersen J.S."/>
            <person name="Pesole G."/>
            <person name="Phillippy A.M."/>
            <person name="Ponting C.P."/>
            <person name="Pop M."/>
            <person name="Porcelli D."/>
            <person name="Powell J.R."/>
            <person name="Prohaska S."/>
            <person name="Pruitt K."/>
            <person name="Puig M."/>
            <person name="Quesneville H."/>
            <person name="Ram K.R."/>
            <person name="Rand D."/>
            <person name="Rasmussen M.D."/>
            <person name="Reed L.K."/>
            <person name="Reenan R."/>
            <person name="Reily A."/>
            <person name="Remington K.A."/>
            <person name="Rieger T.T."/>
            <person name="Ritchie M.G."/>
            <person name="Robin C."/>
            <person name="Rogers Y.H."/>
            <person name="Rohde C."/>
            <person name="Rozas J."/>
            <person name="Rubenfield M.J."/>
            <person name="Ruiz A."/>
            <person name="Russo S."/>
            <person name="Salzberg S.L."/>
            <person name="Sanchez-Gracia A."/>
            <person name="Saranga D.J."/>
            <person name="Sato H."/>
            <person name="Schaeffer S.W."/>
            <person name="Schatz M.C."/>
            <person name="Schlenke T."/>
            <person name="Schwartz R."/>
            <person name="Segarra C."/>
            <person name="Singh R.S."/>
            <person name="Sirot L."/>
            <person name="Sirota M."/>
            <person name="Sisneros N.B."/>
            <person name="Smith C.D."/>
            <person name="Smith T.F."/>
            <person name="Spieth J."/>
            <person name="Stage D.E."/>
            <person name="Stark A."/>
            <person name="Stephan W."/>
            <person name="Strausberg R.L."/>
            <person name="Strempel S."/>
            <person name="Sturgill D."/>
            <person name="Sutton G."/>
            <person name="Sutton G.G."/>
            <person name="Tao W."/>
            <person name="Teichmann S."/>
            <person name="Tobari Y.N."/>
            <person name="Tomimura Y."/>
            <person name="Tsolas J.M."/>
            <person name="Valente V.L."/>
            <person name="Venter E."/>
            <person name="Venter J.C."/>
            <person name="Vicario S."/>
            <person name="Vieira F.G."/>
            <person name="Vilella A.J."/>
            <person name="Villasante A."/>
            <person name="Walenz B."/>
            <person name="Wang J."/>
            <person name="Wasserman M."/>
            <person name="Watts T."/>
            <person name="Wilson D."/>
            <person name="Wilson R.K."/>
            <person name="Wing R.A."/>
            <person name="Wolfner M.F."/>
            <person name="Wong A."/>
            <person name="Wong G.K."/>
            <person name="Wu C.I."/>
            <person name="Wu G."/>
            <person name="Yamamoto D."/>
            <person name="Yang H.P."/>
            <person name="Yang S.P."/>
            <person name="Yorke J.A."/>
            <person name="Yoshida K."/>
            <person name="Zdobnov E."/>
            <person name="Zhang P."/>
            <person name="Zhang Y."/>
            <person name="Zimin A.V."/>
            <person name="Baldwin J."/>
            <person name="Abdouelleil A."/>
            <person name="Abdulkadir J."/>
            <person name="Abebe A."/>
            <person name="Abera B."/>
            <person name="Abreu J."/>
            <person name="Acer S.C."/>
            <person name="Aftuck L."/>
            <person name="Alexander A."/>
            <person name="An P."/>
            <person name="Anderson E."/>
            <person name="Anderson S."/>
            <person name="Arachi H."/>
            <person name="Azer M."/>
            <person name="Bachantsang P."/>
            <person name="Barry A."/>
            <person name="Bayul T."/>
            <person name="Berlin A."/>
            <person name="Bessette D."/>
            <person name="Bloom T."/>
            <person name="Blye J."/>
            <person name="Boguslavskiy L."/>
            <person name="Bonnet C."/>
            <person name="Boukhgalter B."/>
            <person name="Bourzgui I."/>
            <person name="Brown A."/>
            <person name="Cahill P."/>
            <person name="Channer S."/>
            <person name="Cheshatsang Y."/>
            <person name="Chuda L."/>
            <person name="Citroen M."/>
            <person name="Collymore A."/>
            <person name="Cooke P."/>
            <person name="Costello M."/>
            <person name="D'Aco K."/>
            <person name="Daza R."/>
            <person name="De Haan G."/>
            <person name="DeGray S."/>
            <person name="DeMaso C."/>
            <person name="Dhargay N."/>
            <person name="Dooley K."/>
            <person name="Dooley E."/>
            <person name="Doricent M."/>
            <person name="Dorje P."/>
            <person name="Dorjee K."/>
            <person name="Dupes A."/>
            <person name="Elong R."/>
            <person name="Falk J."/>
            <person name="Farina A."/>
            <person name="Faro S."/>
            <person name="Ferguson D."/>
            <person name="Fisher S."/>
            <person name="Foley C.D."/>
            <person name="Franke A."/>
            <person name="Friedrich D."/>
            <person name="Gadbois L."/>
            <person name="Gearin G."/>
            <person name="Gearin C.R."/>
            <person name="Giannoukos G."/>
            <person name="Goode T."/>
            <person name="Graham J."/>
            <person name="Grandbois E."/>
            <person name="Grewal S."/>
            <person name="Gyaltsen K."/>
            <person name="Hafez N."/>
            <person name="Hagos B."/>
            <person name="Hall J."/>
            <person name="Henson C."/>
            <person name="Hollinger A."/>
            <person name="Honan T."/>
            <person name="Huard M.D."/>
            <person name="Hughes L."/>
            <person name="Hurhula B."/>
            <person name="Husby M.E."/>
            <person name="Kamat A."/>
            <person name="Kanga B."/>
            <person name="Kashin S."/>
            <person name="Khazanovich D."/>
            <person name="Kisner P."/>
            <person name="Lance K."/>
            <person name="Lara M."/>
            <person name="Lee W."/>
            <person name="Lennon N."/>
            <person name="Letendre F."/>
            <person name="LeVine R."/>
            <person name="Lipovsky A."/>
            <person name="Liu X."/>
            <person name="Liu J."/>
            <person name="Liu S."/>
            <person name="Lokyitsang T."/>
            <person name="Lokyitsang Y."/>
            <person name="Lubonja R."/>
            <person name="Lui A."/>
            <person name="MacDonald P."/>
            <person name="Magnisalis V."/>
            <person name="Maru K."/>
            <person name="Matthews C."/>
            <person name="McCusker W."/>
            <person name="McDonough S."/>
            <person name="Mehta T."/>
            <person name="Meldrim J."/>
            <person name="Meneus L."/>
            <person name="Mihai O."/>
            <person name="Mihalev A."/>
            <person name="Mihova T."/>
            <person name="Mittelman R."/>
            <person name="Mlenga V."/>
            <person name="Montmayeur A."/>
            <person name="Mulrain L."/>
            <person name="Navidi A."/>
            <person name="Naylor J."/>
            <person name="Negash T."/>
            <person name="Nguyen T."/>
            <person name="Nguyen N."/>
            <person name="Nicol R."/>
            <person name="Norbu C."/>
            <person name="Norbu N."/>
            <person name="Novod N."/>
            <person name="O'Neill B."/>
            <person name="Osman S."/>
            <person name="Markiewicz E."/>
            <person name="Oyono O.L."/>
            <person name="Patti C."/>
            <person name="Phunkhang P."/>
            <person name="Pierre F."/>
            <person name="Priest M."/>
            <person name="Raghuraman S."/>
            <person name="Rege F."/>
            <person name="Reyes R."/>
            <person name="Rise C."/>
            <person name="Rogov P."/>
            <person name="Ross K."/>
            <person name="Ryan E."/>
            <person name="Settipalli S."/>
            <person name="Shea T."/>
            <person name="Sherpa N."/>
            <person name="Shi L."/>
            <person name="Shih D."/>
            <person name="Sparrow T."/>
            <person name="Spaulding J."/>
            <person name="Stalker J."/>
            <person name="Stange-Thomann N."/>
            <person name="Stavropoulos S."/>
            <person name="Stone C."/>
            <person name="Strader C."/>
            <person name="Tesfaye S."/>
            <person name="Thomson T."/>
            <person name="Thoulutsang Y."/>
            <person name="Thoulutsang D."/>
            <person name="Topham K."/>
            <person name="Topping I."/>
            <person name="Tsamla T."/>
            <person name="Vassiliev H."/>
            <person name="Vo A."/>
            <person name="Wangchuk T."/>
            <person name="Wangdi T."/>
            <person name="Weiand M."/>
            <person name="Wilkinson J."/>
            <person name="Wilson A."/>
            <person name="Yadav S."/>
            <person name="Young G."/>
            <person name="Yu Q."/>
            <person name="Zembek L."/>
            <person name="Zhong D."/>
            <person name="Zimmer A."/>
            <person name="Zwirko Z."/>
            <person name="Jaffe D.B."/>
            <person name="Alvarez P."/>
            <person name="Brockman W."/>
            <person name="Butler J."/>
            <person name="Chin C."/>
            <person name="Gnerre S."/>
            <person name="Grabherr M."/>
            <person name="Kleber M."/>
            <person name="Mauceli E."/>
            <person name="MacCallum I."/>
        </authorList>
    </citation>
    <scope>NUCLEOTIDE SEQUENCE [LARGE SCALE GENOMIC DNA]</scope>
    <source>
        <strain evidence="3">Tucson 14024-0371.13</strain>
    </source>
</reference>
<dbReference type="PANTHER" id="PTHR20898">
    <property type="entry name" value="DAEDALUS ON 3-RELATED-RELATED"/>
    <property type="match status" value="1"/>
</dbReference>
<dbReference type="InParanoid" id="B3MVC2"/>
<gene>
    <name evidence="2" type="primary">Dana\GF23305</name>
    <name evidence="2" type="synonym">dana_GLEANR_796</name>
    <name evidence="2" type="ORF">GF23305</name>
</gene>
<dbReference type="GeneID" id="6505947"/>
<dbReference type="SMART" id="SM00697">
    <property type="entry name" value="DM8"/>
    <property type="match status" value="1"/>
</dbReference>
<dbReference type="PANTHER" id="PTHR20898:SF0">
    <property type="entry name" value="DAEDALUS ON 3-RELATED"/>
    <property type="match status" value="1"/>
</dbReference>
<dbReference type="OrthoDB" id="7881840at2759"/>
<keyword evidence="3" id="KW-1185">Reference proteome</keyword>
<dbReference type="OMA" id="LNTKPKC"/>
<feature type="signal peptide" evidence="1">
    <location>
        <begin position="1"/>
        <end position="20"/>
    </location>
</feature>
<dbReference type="Pfam" id="PF06477">
    <property type="entry name" value="DUF1091"/>
    <property type="match status" value="1"/>
</dbReference>
<feature type="chain" id="PRO_5002793966" evidence="1">
    <location>
        <begin position="21"/>
        <end position="180"/>
    </location>
</feature>
<dbReference type="InterPro" id="IPR010512">
    <property type="entry name" value="DUF1091"/>
</dbReference>
<accession>B3MVC2</accession>
<dbReference type="Proteomes" id="UP000007801">
    <property type="component" value="Unassembled WGS sequence"/>
</dbReference>
<name>B3MVC2_DROAN</name>
<organism evidence="2 3">
    <name type="scientific">Drosophila ananassae</name>
    <name type="common">Fruit fly</name>
    <dbReference type="NCBI Taxonomy" id="7217"/>
    <lineage>
        <taxon>Eukaryota</taxon>
        <taxon>Metazoa</taxon>
        <taxon>Ecdysozoa</taxon>
        <taxon>Arthropoda</taxon>
        <taxon>Hexapoda</taxon>
        <taxon>Insecta</taxon>
        <taxon>Pterygota</taxon>
        <taxon>Neoptera</taxon>
        <taxon>Endopterygota</taxon>
        <taxon>Diptera</taxon>
        <taxon>Brachycera</taxon>
        <taxon>Muscomorpha</taxon>
        <taxon>Ephydroidea</taxon>
        <taxon>Drosophilidae</taxon>
        <taxon>Drosophila</taxon>
        <taxon>Sophophora</taxon>
    </lineage>
</organism>
<evidence type="ECO:0000313" key="2">
    <source>
        <dbReference type="EMBL" id="EDV33187.1"/>
    </source>
</evidence>
<proteinExistence type="predicted"/>
<protein>
    <submittedName>
        <fullName evidence="2">Uncharacterized protein</fullName>
    </submittedName>
</protein>
<dbReference type="KEGG" id="dan:6505947"/>
<dbReference type="PhylomeDB" id="B3MVC2"/>
<dbReference type="EMBL" id="CH902624">
    <property type="protein sequence ID" value="EDV33187.1"/>
    <property type="molecule type" value="Genomic_DNA"/>
</dbReference>
<dbReference type="STRING" id="7217.B3MVC2"/>
<keyword evidence="1" id="KW-0732">Signal</keyword>
<dbReference type="eggNOG" id="ENOG502T9I2">
    <property type="taxonomic scope" value="Eukaryota"/>
</dbReference>
<evidence type="ECO:0000256" key="1">
    <source>
        <dbReference type="SAM" id="SignalP"/>
    </source>
</evidence>
<dbReference type="AlphaFoldDB" id="B3MVC2"/>
<dbReference type="HOGENOM" id="CLU_129483_0_0_1"/>
<sequence length="180" mass="21000">MTRLKLKLFVLSFLVESCICPQVVKLDRFTFDPDDPSLFVSESAILDQDFNRSYISGHVVLTRELNDLMITSSMDIIRSHRPEMRLYKVTLNFCSILNNAYKNKFVKTLYHSFAAFLNTRPKCPLKANFNYSFERAYVDERLIPSLIPDCTYRLKMSFQLKSKQLAHMQLDGRYMSKSGP</sequence>
<evidence type="ECO:0000313" key="3">
    <source>
        <dbReference type="Proteomes" id="UP000007801"/>
    </source>
</evidence>